<gene>
    <name evidence="2" type="ORF">ACIPSN_02930</name>
    <name evidence="3" type="ORF">GMX10_18965</name>
</gene>
<reference evidence="3" key="2">
    <citation type="journal article" date="2022" name="Plant Pathol J">
        <title>Comparative Genomic Analysis of Pathogenic Factors of Pectobacterium Species Isolated in South Korea Using Whole-Genome Sequencing.</title>
        <authorList>
            <person name="Jee S."/>
            <person name="Kang I.J."/>
            <person name="Bak G."/>
            <person name="Kang S."/>
            <person name="Lee J."/>
            <person name="Heu S."/>
            <person name="Hwang I."/>
        </authorList>
    </citation>
    <scope>NUCLEOTIDE SEQUENCE</scope>
    <source>
        <strain evidence="3">PZ1</strain>
    </source>
</reference>
<dbReference type="Proteomes" id="UP001617714">
    <property type="component" value="Unassembled WGS sequence"/>
</dbReference>
<dbReference type="Proteomes" id="UP000464054">
    <property type="component" value="Chromosome"/>
</dbReference>
<keyword evidence="1" id="KW-0812">Transmembrane</keyword>
<name>A0AAP9IM69_9GAMM</name>
<proteinExistence type="predicted"/>
<evidence type="ECO:0000313" key="3">
    <source>
        <dbReference type="EMBL" id="QHQ25878.1"/>
    </source>
</evidence>
<organism evidence="3 4">
    <name type="scientific">Pectobacterium parvum</name>
    <dbReference type="NCBI Taxonomy" id="2778550"/>
    <lineage>
        <taxon>Bacteria</taxon>
        <taxon>Pseudomonadati</taxon>
        <taxon>Pseudomonadota</taxon>
        <taxon>Gammaproteobacteria</taxon>
        <taxon>Enterobacterales</taxon>
        <taxon>Pectobacteriaceae</taxon>
        <taxon>Pectobacterium</taxon>
    </lineage>
</organism>
<keyword evidence="1" id="KW-1133">Transmembrane helix</keyword>
<dbReference type="EMBL" id="CP046377">
    <property type="protein sequence ID" value="QHQ25878.1"/>
    <property type="molecule type" value="Genomic_DNA"/>
</dbReference>
<reference evidence="2 5" key="3">
    <citation type="submission" date="2024-10" db="EMBL/GenBank/DDBJ databases">
        <authorList>
            <person name="Lu C.-H."/>
        </authorList>
    </citation>
    <scope>NUCLEOTIDE SEQUENCE [LARGE SCALE GENOMIC DNA]</scope>
    <source>
        <strain evidence="2 5">22QBSP01-2</strain>
    </source>
</reference>
<feature type="transmembrane region" description="Helical" evidence="1">
    <location>
        <begin position="24"/>
        <end position="44"/>
    </location>
</feature>
<evidence type="ECO:0000313" key="4">
    <source>
        <dbReference type="Proteomes" id="UP000464054"/>
    </source>
</evidence>
<sequence>MVTCSYAQLRYVSTLVAKFAHQRISLRITAALALLAAAYPRYYFILVSSNVGNAHV</sequence>
<evidence type="ECO:0000256" key="1">
    <source>
        <dbReference type="SAM" id="Phobius"/>
    </source>
</evidence>
<dbReference type="RefSeq" id="WP_161547042.1">
    <property type="nucleotide sequence ID" value="NZ_CP046377.1"/>
</dbReference>
<evidence type="ECO:0000313" key="2">
    <source>
        <dbReference type="EMBL" id="MFJ5320338.1"/>
    </source>
</evidence>
<accession>A0AAP9IM69</accession>
<keyword evidence="1" id="KW-0472">Membrane</keyword>
<dbReference type="EMBL" id="JBIXKD010000002">
    <property type="protein sequence ID" value="MFJ5320338.1"/>
    <property type="molecule type" value="Genomic_DNA"/>
</dbReference>
<protein>
    <submittedName>
        <fullName evidence="3">Uncharacterized protein</fullName>
    </submittedName>
</protein>
<keyword evidence="5" id="KW-1185">Reference proteome</keyword>
<dbReference type="AlphaFoldDB" id="A0AAP9IM69"/>
<reference evidence="4" key="1">
    <citation type="submission" date="2019-11" db="EMBL/GenBank/DDBJ databases">
        <authorList>
            <person name="Jee S."/>
        </authorList>
    </citation>
    <scope>NUCLEOTIDE SEQUENCE [LARGE SCALE GENOMIC DNA]</scope>
    <source>
        <strain evidence="4">PZ1</strain>
    </source>
</reference>
<evidence type="ECO:0000313" key="5">
    <source>
        <dbReference type="Proteomes" id="UP001617714"/>
    </source>
</evidence>